<dbReference type="InterPro" id="IPR043851">
    <property type="entry name" value="DUF5813"/>
</dbReference>
<evidence type="ECO:0000256" key="1">
    <source>
        <dbReference type="SAM" id="MobiDB-lite"/>
    </source>
</evidence>
<evidence type="ECO:0000313" key="2">
    <source>
        <dbReference type="EMBL" id="GGJ08015.1"/>
    </source>
</evidence>
<dbReference type="EMBL" id="BMOC01000010">
    <property type="protein sequence ID" value="GGJ08015.1"/>
    <property type="molecule type" value="Genomic_DNA"/>
</dbReference>
<dbReference type="AlphaFoldDB" id="A0A830EBD3"/>
<accession>A0A830EBD3</accession>
<name>A0A830EBD3_9EURY</name>
<gene>
    <name evidence="2" type="ORF">GCM10008995_17400</name>
</gene>
<organism evidence="2 3">
    <name type="scientific">Halobellus salinus</name>
    <dbReference type="NCBI Taxonomy" id="931585"/>
    <lineage>
        <taxon>Archaea</taxon>
        <taxon>Methanobacteriati</taxon>
        <taxon>Methanobacteriota</taxon>
        <taxon>Stenosarchaea group</taxon>
        <taxon>Halobacteria</taxon>
        <taxon>Halobacteriales</taxon>
        <taxon>Haloferacaceae</taxon>
        <taxon>Halobellus</taxon>
    </lineage>
</organism>
<feature type="region of interest" description="Disordered" evidence="1">
    <location>
        <begin position="1"/>
        <end position="27"/>
    </location>
</feature>
<evidence type="ECO:0000313" key="3">
    <source>
        <dbReference type="Proteomes" id="UP000653099"/>
    </source>
</evidence>
<dbReference type="Proteomes" id="UP000653099">
    <property type="component" value="Unassembled WGS sequence"/>
</dbReference>
<keyword evidence="3" id="KW-1185">Reference proteome</keyword>
<proteinExistence type="predicted"/>
<dbReference type="Pfam" id="PF19130">
    <property type="entry name" value="DUF5813"/>
    <property type="match status" value="1"/>
</dbReference>
<sequence>MVMSESDTIERARRAAGANESFEPSEDGTYAVRTTAFEGSVEIDADGGAVVFNVTVAVPMLDAVTEDAVAPVVEEGWFETFELRIGDVDGAIRGDDGSVSVSQDGDEAVVAVELRDLDATRAAADAVAVVEYVEGTYVEGIVPGYEYTEPVTLLVRQATDAAGGSEGGTPL</sequence>
<reference evidence="2" key="1">
    <citation type="journal article" date="2014" name="Int. J. Syst. Evol. Microbiol.">
        <title>Complete genome sequence of Corynebacterium casei LMG S-19264T (=DSM 44701T), isolated from a smear-ripened cheese.</title>
        <authorList>
            <consortium name="US DOE Joint Genome Institute (JGI-PGF)"/>
            <person name="Walter F."/>
            <person name="Albersmeier A."/>
            <person name="Kalinowski J."/>
            <person name="Ruckert C."/>
        </authorList>
    </citation>
    <scope>NUCLEOTIDE SEQUENCE</scope>
    <source>
        <strain evidence="2">JCM 14359</strain>
    </source>
</reference>
<reference evidence="2" key="2">
    <citation type="submission" date="2020-09" db="EMBL/GenBank/DDBJ databases">
        <authorList>
            <person name="Sun Q."/>
            <person name="Ohkuma M."/>
        </authorList>
    </citation>
    <scope>NUCLEOTIDE SEQUENCE</scope>
    <source>
        <strain evidence="2">JCM 14359</strain>
    </source>
</reference>
<protein>
    <submittedName>
        <fullName evidence="2">Uncharacterized protein</fullName>
    </submittedName>
</protein>
<comment type="caution">
    <text evidence="2">The sequence shown here is derived from an EMBL/GenBank/DDBJ whole genome shotgun (WGS) entry which is preliminary data.</text>
</comment>